<name>A0ABV6DM25_9BACL</name>
<organism evidence="2 3">
    <name type="scientific">Paenibacillus chartarius</name>
    <dbReference type="NCBI Taxonomy" id="747481"/>
    <lineage>
        <taxon>Bacteria</taxon>
        <taxon>Bacillati</taxon>
        <taxon>Bacillota</taxon>
        <taxon>Bacilli</taxon>
        <taxon>Bacillales</taxon>
        <taxon>Paenibacillaceae</taxon>
        <taxon>Paenibacillus</taxon>
    </lineage>
</organism>
<keyword evidence="1" id="KW-0812">Transmembrane</keyword>
<keyword evidence="3" id="KW-1185">Reference proteome</keyword>
<evidence type="ECO:0000313" key="3">
    <source>
        <dbReference type="Proteomes" id="UP001589776"/>
    </source>
</evidence>
<feature type="transmembrane region" description="Helical" evidence="1">
    <location>
        <begin position="63"/>
        <end position="86"/>
    </location>
</feature>
<dbReference type="Proteomes" id="UP001589776">
    <property type="component" value="Unassembled WGS sequence"/>
</dbReference>
<gene>
    <name evidence="2" type="ORF">ACFFK0_14655</name>
</gene>
<sequence length="220" mass="23677">MIGGAASIAGATAIKLSPVRIQKALLLLSFVGMSLLILAQVPALLMWLLYGGAFTRHWMPWEALGMAIGIALHSWIGLIAVTAMVAAGKALRGGLEPGLKLSRRGWLSFAAVLLAVIGAVWGWDEYQNRNWIASISPADGAENVPLHTEISVAWKGSYDSMGMRIDYADEPDLHTPGATAASPYGISFTPEQPFYPGRKVKVTVEAGRRTHTFTFTTAQR</sequence>
<dbReference type="EMBL" id="JBHLWN010000060">
    <property type="protein sequence ID" value="MFC0213682.1"/>
    <property type="molecule type" value="Genomic_DNA"/>
</dbReference>
<evidence type="ECO:0000256" key="1">
    <source>
        <dbReference type="SAM" id="Phobius"/>
    </source>
</evidence>
<protein>
    <submittedName>
        <fullName evidence="2">Uncharacterized protein</fullName>
    </submittedName>
</protein>
<evidence type="ECO:0000313" key="2">
    <source>
        <dbReference type="EMBL" id="MFC0213682.1"/>
    </source>
</evidence>
<comment type="caution">
    <text evidence="2">The sequence shown here is derived from an EMBL/GenBank/DDBJ whole genome shotgun (WGS) entry which is preliminary data.</text>
</comment>
<feature type="transmembrane region" description="Helical" evidence="1">
    <location>
        <begin position="25"/>
        <end position="51"/>
    </location>
</feature>
<keyword evidence="1" id="KW-0472">Membrane</keyword>
<dbReference type="RefSeq" id="WP_377471004.1">
    <property type="nucleotide sequence ID" value="NZ_JBHLWN010000060.1"/>
</dbReference>
<proteinExistence type="predicted"/>
<feature type="transmembrane region" description="Helical" evidence="1">
    <location>
        <begin position="106"/>
        <end position="123"/>
    </location>
</feature>
<accession>A0ABV6DM25</accession>
<keyword evidence="1" id="KW-1133">Transmembrane helix</keyword>
<reference evidence="2 3" key="1">
    <citation type="submission" date="2024-09" db="EMBL/GenBank/DDBJ databases">
        <authorList>
            <person name="Sun Q."/>
            <person name="Mori K."/>
        </authorList>
    </citation>
    <scope>NUCLEOTIDE SEQUENCE [LARGE SCALE GENOMIC DNA]</scope>
    <source>
        <strain evidence="2 3">CCM 7759</strain>
    </source>
</reference>